<organism evidence="1">
    <name type="scientific">Ananas comosus var. bracteatus</name>
    <name type="common">red pineapple</name>
    <dbReference type="NCBI Taxonomy" id="296719"/>
    <lineage>
        <taxon>Eukaryota</taxon>
        <taxon>Viridiplantae</taxon>
        <taxon>Streptophyta</taxon>
        <taxon>Embryophyta</taxon>
        <taxon>Tracheophyta</taxon>
        <taxon>Spermatophyta</taxon>
        <taxon>Magnoliopsida</taxon>
        <taxon>Liliopsida</taxon>
        <taxon>Poales</taxon>
        <taxon>Bromeliaceae</taxon>
        <taxon>Bromelioideae</taxon>
        <taxon>Ananas</taxon>
    </lineage>
</organism>
<sequence>MVEARATAAQASKYNPLAQFCFFHFISKPLSYADSGTSISGLSGRALSTELCPFLASPRRSRVDLKKRGVRTMIHSSQWVRPPKGKARPTRSKGGNKATVALAAASTSRTAAAAKIAVAAAARHLALGVVIVSPAPAAAQPTQTSTTATEVSAASSQQLLLPCSNQQALCGGWRQQALCSGSSSRAMHINGSSNKPAAAIVHEQQQQLRSCSRLQHQPISSSSCNCRQKLSKLGSFHCQLALSQAVDDGEEFGDQLYQLKLRSVGGKLRQFCVFS</sequence>
<evidence type="ECO:0000313" key="1">
    <source>
        <dbReference type="EMBL" id="CAD1824753.1"/>
    </source>
</evidence>
<accession>A0A6V7P1N6</accession>
<dbReference type="AlphaFoldDB" id="A0A6V7P1N6"/>
<proteinExistence type="predicted"/>
<reference evidence="1" key="1">
    <citation type="submission" date="2020-07" db="EMBL/GenBank/DDBJ databases">
        <authorList>
            <person name="Lin J."/>
        </authorList>
    </citation>
    <scope>NUCLEOTIDE SEQUENCE</scope>
</reference>
<dbReference type="EMBL" id="LR862144">
    <property type="protein sequence ID" value="CAD1824753.1"/>
    <property type="molecule type" value="Genomic_DNA"/>
</dbReference>
<protein>
    <submittedName>
        <fullName evidence="1">Uncharacterized protein</fullName>
    </submittedName>
</protein>
<name>A0A6V7P1N6_ANACO</name>
<gene>
    <name evidence="1" type="ORF">CB5_LOCUS7964</name>
</gene>